<organism evidence="1">
    <name type="scientific">marine sediment metagenome</name>
    <dbReference type="NCBI Taxonomy" id="412755"/>
    <lineage>
        <taxon>unclassified sequences</taxon>
        <taxon>metagenomes</taxon>
        <taxon>ecological metagenomes</taxon>
    </lineage>
</organism>
<dbReference type="EMBL" id="BART01037206">
    <property type="protein sequence ID" value="GAH06021.1"/>
    <property type="molecule type" value="Genomic_DNA"/>
</dbReference>
<evidence type="ECO:0000313" key="1">
    <source>
        <dbReference type="EMBL" id="GAH06021.1"/>
    </source>
</evidence>
<gene>
    <name evidence="1" type="ORF">S01H4_62365</name>
</gene>
<dbReference type="AlphaFoldDB" id="X1CCR1"/>
<feature type="non-terminal residue" evidence="1">
    <location>
        <position position="1"/>
    </location>
</feature>
<comment type="caution">
    <text evidence="1">The sequence shown here is derived from an EMBL/GenBank/DDBJ whole genome shotgun (WGS) entry which is preliminary data.</text>
</comment>
<sequence>YNPDSPDYFNAFDLDYANLKFYTRKSSRNLDGGEVFKFGSITISTHIKSTVHNTIITASKRAKNYALLKHLEKKLRW</sequence>
<proteinExistence type="predicted"/>
<reference evidence="1" key="1">
    <citation type="journal article" date="2014" name="Front. Microbiol.">
        <title>High frequency of phylogenetically diverse reductive dehalogenase-homologous genes in deep subseafloor sedimentary metagenomes.</title>
        <authorList>
            <person name="Kawai M."/>
            <person name="Futagami T."/>
            <person name="Toyoda A."/>
            <person name="Takaki Y."/>
            <person name="Nishi S."/>
            <person name="Hori S."/>
            <person name="Arai W."/>
            <person name="Tsubouchi T."/>
            <person name="Morono Y."/>
            <person name="Uchiyama I."/>
            <person name="Ito T."/>
            <person name="Fujiyama A."/>
            <person name="Inagaki F."/>
            <person name="Takami H."/>
        </authorList>
    </citation>
    <scope>NUCLEOTIDE SEQUENCE</scope>
    <source>
        <strain evidence="1">Expedition CK06-06</strain>
    </source>
</reference>
<accession>X1CCR1</accession>
<protein>
    <submittedName>
        <fullName evidence="1">Uncharacterized protein</fullName>
    </submittedName>
</protein>
<name>X1CCR1_9ZZZZ</name>